<keyword evidence="6 10" id="KW-1133">Transmembrane helix</keyword>
<dbReference type="SUPFAM" id="SSF161111">
    <property type="entry name" value="Cation efflux protein transmembrane domain-like"/>
    <property type="match status" value="1"/>
</dbReference>
<organism evidence="13 14">
    <name type="scientific">Sphingomonas canadensis</name>
    <dbReference type="NCBI Taxonomy" id="1219257"/>
    <lineage>
        <taxon>Bacteria</taxon>
        <taxon>Pseudomonadati</taxon>
        <taxon>Pseudomonadota</taxon>
        <taxon>Alphaproteobacteria</taxon>
        <taxon>Sphingomonadales</taxon>
        <taxon>Sphingomonadaceae</taxon>
        <taxon>Sphingomonas</taxon>
    </lineage>
</organism>
<dbReference type="Pfam" id="PF01545">
    <property type="entry name" value="Cation_efflux"/>
    <property type="match status" value="1"/>
</dbReference>
<dbReference type="InterPro" id="IPR058533">
    <property type="entry name" value="Cation_efflux_TM"/>
</dbReference>
<comment type="caution">
    <text evidence="13">The sequence shown here is derived from an EMBL/GenBank/DDBJ whole genome shotgun (WGS) entry which is preliminary data.</text>
</comment>
<keyword evidence="3" id="KW-0813">Transport</keyword>
<dbReference type="Pfam" id="PF16916">
    <property type="entry name" value="ZT_dimer"/>
    <property type="match status" value="1"/>
</dbReference>
<keyword evidence="5" id="KW-0864">Zinc transport</keyword>
<evidence type="ECO:0000256" key="2">
    <source>
        <dbReference type="ARBA" id="ARBA00008873"/>
    </source>
</evidence>
<protein>
    <submittedName>
        <fullName evidence="13">Cation diffusion facilitator family transporter</fullName>
    </submittedName>
</protein>
<evidence type="ECO:0000256" key="1">
    <source>
        <dbReference type="ARBA" id="ARBA00004141"/>
    </source>
</evidence>
<keyword evidence="14" id="KW-1185">Reference proteome</keyword>
<accession>A0ABW3HBH0</accession>
<proteinExistence type="inferred from homology"/>
<reference evidence="14" key="1">
    <citation type="journal article" date="2019" name="Int. J. Syst. Evol. Microbiol.">
        <title>The Global Catalogue of Microorganisms (GCM) 10K type strain sequencing project: providing services to taxonomists for standard genome sequencing and annotation.</title>
        <authorList>
            <consortium name="The Broad Institute Genomics Platform"/>
            <consortium name="The Broad Institute Genome Sequencing Center for Infectious Disease"/>
            <person name="Wu L."/>
            <person name="Ma J."/>
        </authorList>
    </citation>
    <scope>NUCLEOTIDE SEQUENCE [LARGE SCALE GENOMIC DNA]</scope>
    <source>
        <strain evidence="14">CCUG 62982</strain>
    </source>
</reference>
<dbReference type="InterPro" id="IPR036837">
    <property type="entry name" value="Cation_efflux_CTD_sf"/>
</dbReference>
<dbReference type="RefSeq" id="WP_264944088.1">
    <property type="nucleotide sequence ID" value="NZ_JAPDRA010000004.1"/>
</dbReference>
<evidence type="ECO:0000256" key="5">
    <source>
        <dbReference type="ARBA" id="ARBA00022906"/>
    </source>
</evidence>
<dbReference type="Proteomes" id="UP001596977">
    <property type="component" value="Unassembled WGS sequence"/>
</dbReference>
<dbReference type="PANTHER" id="PTHR11562:SF17">
    <property type="entry name" value="RE54080P-RELATED"/>
    <property type="match status" value="1"/>
</dbReference>
<evidence type="ECO:0000259" key="11">
    <source>
        <dbReference type="Pfam" id="PF01545"/>
    </source>
</evidence>
<dbReference type="InterPro" id="IPR027470">
    <property type="entry name" value="Cation_efflux_CTD"/>
</dbReference>
<keyword evidence="4 10" id="KW-0812">Transmembrane</keyword>
<evidence type="ECO:0000256" key="7">
    <source>
        <dbReference type="ARBA" id="ARBA00023065"/>
    </source>
</evidence>
<evidence type="ECO:0000313" key="13">
    <source>
        <dbReference type="EMBL" id="MFD0946807.1"/>
    </source>
</evidence>
<feature type="transmembrane region" description="Helical" evidence="10">
    <location>
        <begin position="118"/>
        <end position="139"/>
    </location>
</feature>
<dbReference type="InterPro" id="IPR002524">
    <property type="entry name" value="Cation_efflux"/>
</dbReference>
<dbReference type="EMBL" id="JBHTJG010000004">
    <property type="protein sequence ID" value="MFD0946807.1"/>
    <property type="molecule type" value="Genomic_DNA"/>
</dbReference>
<comment type="similarity">
    <text evidence="2">Belongs to the cation diffusion facilitator (CDF) transporter (TC 2.A.4) family. SLC30A subfamily.</text>
</comment>
<evidence type="ECO:0000256" key="6">
    <source>
        <dbReference type="ARBA" id="ARBA00022989"/>
    </source>
</evidence>
<gene>
    <name evidence="13" type="ORF">ACFQ1E_10700</name>
</gene>
<feature type="region of interest" description="Disordered" evidence="9">
    <location>
        <begin position="297"/>
        <end position="318"/>
    </location>
</feature>
<dbReference type="InterPro" id="IPR050681">
    <property type="entry name" value="CDF/SLC30A"/>
</dbReference>
<dbReference type="PANTHER" id="PTHR11562">
    <property type="entry name" value="CATION EFFLUX PROTEIN/ ZINC TRANSPORTER"/>
    <property type="match status" value="1"/>
</dbReference>
<dbReference type="SUPFAM" id="SSF160240">
    <property type="entry name" value="Cation efflux protein cytoplasmic domain-like"/>
    <property type="match status" value="1"/>
</dbReference>
<evidence type="ECO:0000259" key="12">
    <source>
        <dbReference type="Pfam" id="PF16916"/>
    </source>
</evidence>
<evidence type="ECO:0000256" key="3">
    <source>
        <dbReference type="ARBA" id="ARBA00022448"/>
    </source>
</evidence>
<keyword evidence="7" id="KW-0406">Ion transport</keyword>
<dbReference type="NCBIfam" id="TIGR01297">
    <property type="entry name" value="CDF"/>
    <property type="match status" value="1"/>
</dbReference>
<feature type="transmembrane region" description="Helical" evidence="10">
    <location>
        <begin position="84"/>
        <end position="106"/>
    </location>
</feature>
<dbReference type="InterPro" id="IPR027469">
    <property type="entry name" value="Cation_efflux_TMD_sf"/>
</dbReference>
<keyword evidence="5" id="KW-0862">Zinc</keyword>
<feature type="domain" description="Cation efflux protein cytoplasmic" evidence="12">
    <location>
        <begin position="212"/>
        <end position="285"/>
    </location>
</feature>
<keyword evidence="8 10" id="KW-0472">Membrane</keyword>
<feature type="transmembrane region" description="Helical" evidence="10">
    <location>
        <begin position="179"/>
        <end position="200"/>
    </location>
</feature>
<evidence type="ECO:0000256" key="8">
    <source>
        <dbReference type="ARBA" id="ARBA00023136"/>
    </source>
</evidence>
<feature type="domain" description="Cation efflux protein transmembrane" evidence="11">
    <location>
        <begin position="20"/>
        <end position="204"/>
    </location>
</feature>
<evidence type="ECO:0000256" key="4">
    <source>
        <dbReference type="ARBA" id="ARBA00022692"/>
    </source>
</evidence>
<evidence type="ECO:0000256" key="9">
    <source>
        <dbReference type="SAM" id="MobiDB-lite"/>
    </source>
</evidence>
<evidence type="ECO:0000256" key="10">
    <source>
        <dbReference type="SAM" id="Phobius"/>
    </source>
</evidence>
<name>A0ABW3HBH0_9SPHN</name>
<dbReference type="Gene3D" id="1.20.1510.10">
    <property type="entry name" value="Cation efflux protein transmembrane domain"/>
    <property type="match status" value="1"/>
</dbReference>
<evidence type="ECO:0000313" key="14">
    <source>
        <dbReference type="Proteomes" id="UP001596977"/>
    </source>
</evidence>
<feature type="transmembrane region" description="Helical" evidence="10">
    <location>
        <begin position="151"/>
        <end position="173"/>
    </location>
</feature>
<comment type="subcellular location">
    <subcellularLocation>
        <location evidence="1">Membrane</location>
        <topology evidence="1">Multi-pass membrane protein</topology>
    </subcellularLocation>
</comment>
<sequence length="318" mass="33123">MGANHDHHAPADFGRAFALGTALNLGFVAVEGAAGLWFDSVALLADAGHNLSDVLGLLIAWGGAELAKRPASKRFTYGLKGSSILAALANALLLLVAVGAITLEAVQRLGSPPQVEGRMVMVVAALGIAVNLGTALLFASGRKGDVNIRGAFLHMAADAAVSAGVVIAGALILFTGSGVIDPVVSLLIVAVILWSTWGLLRESLVLALAAVPPRIDPEAVERTLHALPGVTHVHDLHIWPMSTTEAALTAHLVIPAGHPGDDFLVALQHRLSDEFGIDHCTVQIELGDGPECRMYADGHAHGHPHEHDHGHEHGHAHD</sequence>